<dbReference type="PANTHER" id="PTHR13028:SF0">
    <property type="entry name" value="RRNA-PROCESSING PROTEIN EBP2-RELATED"/>
    <property type="match status" value="1"/>
</dbReference>
<dbReference type="EMBL" id="ML005417">
    <property type="protein sequence ID" value="RKP18589.1"/>
    <property type="molecule type" value="Genomic_DNA"/>
</dbReference>
<feature type="region of interest" description="Disordered" evidence="6">
    <location>
        <begin position="464"/>
        <end position="505"/>
    </location>
</feature>
<feature type="domain" description="Histone deacetylase" evidence="7">
    <location>
        <begin position="16"/>
        <end position="266"/>
    </location>
</feature>
<evidence type="ECO:0000313" key="9">
    <source>
        <dbReference type="Proteomes" id="UP000281549"/>
    </source>
</evidence>
<evidence type="ECO:0000259" key="7">
    <source>
        <dbReference type="Pfam" id="PF00850"/>
    </source>
</evidence>
<evidence type="ECO:0000256" key="5">
    <source>
        <dbReference type="ARBA" id="ARBA00023242"/>
    </source>
</evidence>
<dbReference type="GO" id="GO:0030687">
    <property type="term" value="C:preribosome, large subunit precursor"/>
    <property type="evidence" value="ECO:0007669"/>
    <property type="project" value="TreeGrafter"/>
</dbReference>
<organism evidence="8 9">
    <name type="scientific">Rozella allomycis (strain CSF55)</name>
    <dbReference type="NCBI Taxonomy" id="988480"/>
    <lineage>
        <taxon>Eukaryota</taxon>
        <taxon>Fungi</taxon>
        <taxon>Fungi incertae sedis</taxon>
        <taxon>Cryptomycota</taxon>
        <taxon>Cryptomycota incertae sedis</taxon>
        <taxon>Rozella</taxon>
    </lineage>
</organism>
<dbReference type="GO" id="GO:0034399">
    <property type="term" value="C:nuclear periphery"/>
    <property type="evidence" value="ECO:0007669"/>
    <property type="project" value="TreeGrafter"/>
</dbReference>
<keyword evidence="4" id="KW-0175">Coiled coil</keyword>
<evidence type="ECO:0000256" key="2">
    <source>
        <dbReference type="ARBA" id="ARBA00007336"/>
    </source>
</evidence>
<dbReference type="AlphaFoldDB" id="A0A4V1IZM6"/>
<name>A0A4V1IZM6_ROZAC</name>
<dbReference type="GO" id="GO:0005730">
    <property type="term" value="C:nucleolus"/>
    <property type="evidence" value="ECO:0007669"/>
    <property type="project" value="UniProtKB-SubCell"/>
</dbReference>
<dbReference type="InterPro" id="IPR023696">
    <property type="entry name" value="Ureohydrolase_dom_sf"/>
</dbReference>
<sequence length="570" mass="64648">AYLTHSLIKGYNVPVIPLKAPKATKKELLNFHDEEYIAAIFSDDENECEGLFGLTYDCFKFSGLKHYCCTIAGGSIYAAKQLLNDNLDTVIHWEGGRHHAFRDFASGFCYVNDIALAIHEILLNIKGNILYLDLDVHHGDGVEHAFKYTKRVTTCSFHLFHHGYFPGTGSWDDCTKGSMNVPFTADQHTLWKDAIQYTISNLISIVSPEFGVDTLKGDPIGQWCIDPLTIASVMNFLNGFSIKKMVLGGGGYSPCATAKAWAMLTAEACHISLSNEIPVFDDWDLFSKEPYLYSTGFDRTTSNQEDGLTQKLSLISCKASNFIKFLDVTSSKPITVEDIHDDIKRELAFYNQALEAAAKAREVFLANNKPFTRPDDFFAEMLKSDSHMNRVKATVLQAKEDARQRREQRKYAKKVQAEKKVEKQRQKSKEIEKIEAFKKKRKGNDNFDNDDFDIELDDVEDLEENPKKKQRVSGKATAMKRAAKDKKYGYGGKRNEDGHDSTSLTTFESKDSRFSELNDVGLIKDDSPIMCRLCEDTIKKSCVHEHTKYCVLMCQCFTRINEYNDLLLHV</sequence>
<feature type="non-terminal residue" evidence="8">
    <location>
        <position position="1"/>
    </location>
</feature>
<evidence type="ECO:0000256" key="3">
    <source>
        <dbReference type="ARBA" id="ARBA00022517"/>
    </source>
</evidence>
<dbReference type="PANTHER" id="PTHR13028">
    <property type="entry name" value="RRNA PROCESSING PROTEIN EBNA1-BINDING PROTEIN-RELATED"/>
    <property type="match status" value="1"/>
</dbReference>
<evidence type="ECO:0000256" key="6">
    <source>
        <dbReference type="SAM" id="MobiDB-lite"/>
    </source>
</evidence>
<comment type="subcellular location">
    <subcellularLocation>
        <location evidence="1">Nucleus</location>
        <location evidence="1">Nucleolus</location>
    </subcellularLocation>
</comment>
<proteinExistence type="inferred from homology"/>
<dbReference type="SUPFAM" id="SSF52768">
    <property type="entry name" value="Arginase/deacetylase"/>
    <property type="match status" value="1"/>
</dbReference>
<gene>
    <name evidence="8" type="ORF">ROZALSC1DRAFT_29736</name>
</gene>
<dbReference type="Pfam" id="PF00850">
    <property type="entry name" value="Hist_deacetyl"/>
    <property type="match status" value="1"/>
</dbReference>
<dbReference type="PRINTS" id="PR01270">
    <property type="entry name" value="HDASUPER"/>
</dbReference>
<dbReference type="GO" id="GO:0006364">
    <property type="term" value="P:rRNA processing"/>
    <property type="evidence" value="ECO:0007669"/>
    <property type="project" value="TreeGrafter"/>
</dbReference>
<keyword evidence="5" id="KW-0539">Nucleus</keyword>
<keyword evidence="3" id="KW-0690">Ribosome biogenesis</keyword>
<accession>A0A4V1IZM6</accession>
<comment type="similarity">
    <text evidence="2">Belongs to the EBP2 family.</text>
</comment>
<dbReference type="Gene3D" id="3.40.800.20">
    <property type="entry name" value="Histone deacetylase domain"/>
    <property type="match status" value="1"/>
</dbReference>
<reference evidence="9" key="1">
    <citation type="journal article" date="2018" name="Nat. Microbiol.">
        <title>Leveraging single-cell genomics to expand the fungal tree of life.</title>
        <authorList>
            <person name="Ahrendt S.R."/>
            <person name="Quandt C.A."/>
            <person name="Ciobanu D."/>
            <person name="Clum A."/>
            <person name="Salamov A."/>
            <person name="Andreopoulos B."/>
            <person name="Cheng J.F."/>
            <person name="Woyke T."/>
            <person name="Pelin A."/>
            <person name="Henrissat B."/>
            <person name="Reynolds N.K."/>
            <person name="Benny G.L."/>
            <person name="Smith M.E."/>
            <person name="James T.Y."/>
            <person name="Grigoriev I.V."/>
        </authorList>
    </citation>
    <scope>NUCLEOTIDE SEQUENCE [LARGE SCALE GENOMIC DNA]</scope>
    <source>
        <strain evidence="9">CSF55</strain>
    </source>
</reference>
<dbReference type="InterPro" id="IPR037138">
    <property type="entry name" value="His_deacetylse_dom_sf"/>
</dbReference>
<feature type="non-terminal residue" evidence="8">
    <location>
        <position position="570"/>
    </location>
</feature>
<evidence type="ECO:0000313" key="8">
    <source>
        <dbReference type="EMBL" id="RKP18589.1"/>
    </source>
</evidence>
<dbReference type="GO" id="GO:0042273">
    <property type="term" value="P:ribosomal large subunit biogenesis"/>
    <property type="evidence" value="ECO:0007669"/>
    <property type="project" value="TreeGrafter"/>
</dbReference>
<evidence type="ECO:0000256" key="4">
    <source>
        <dbReference type="ARBA" id="ARBA00023054"/>
    </source>
</evidence>
<feature type="compositionally biased region" description="Basic and acidic residues" evidence="6">
    <location>
        <begin position="485"/>
        <end position="500"/>
    </location>
</feature>
<dbReference type="Proteomes" id="UP000281549">
    <property type="component" value="Unassembled WGS sequence"/>
</dbReference>
<dbReference type="InterPro" id="IPR023801">
    <property type="entry name" value="His_deacetylse_dom"/>
</dbReference>
<dbReference type="InterPro" id="IPR000286">
    <property type="entry name" value="HDACs"/>
</dbReference>
<evidence type="ECO:0000256" key="1">
    <source>
        <dbReference type="ARBA" id="ARBA00004604"/>
    </source>
</evidence>
<dbReference type="InterPro" id="IPR008610">
    <property type="entry name" value="Ebp2"/>
</dbReference>
<protein>
    <submittedName>
        <fullName evidence="8">Arginase/deacetylase</fullName>
    </submittedName>
</protein>
<dbReference type="Pfam" id="PF05890">
    <property type="entry name" value="Ebp2"/>
    <property type="match status" value="1"/>
</dbReference>